<evidence type="ECO:0000313" key="11">
    <source>
        <dbReference type="Proteomes" id="UP001497600"/>
    </source>
</evidence>
<evidence type="ECO:0000256" key="7">
    <source>
        <dbReference type="ARBA" id="ARBA00037472"/>
    </source>
</evidence>
<name>A0ABP0EFW2_9ASCO</name>
<evidence type="ECO:0000256" key="6">
    <source>
        <dbReference type="ARBA" id="ARBA00023136"/>
    </source>
</evidence>
<feature type="transmembrane region" description="Helical" evidence="9">
    <location>
        <begin position="256"/>
        <end position="275"/>
    </location>
</feature>
<feature type="transmembrane region" description="Helical" evidence="9">
    <location>
        <begin position="373"/>
        <end position="394"/>
    </location>
</feature>
<keyword evidence="5" id="KW-0813">Transport</keyword>
<dbReference type="PANTHER" id="PTHR31465">
    <property type="entry name" value="PROTEIN RTA1-RELATED"/>
    <property type="match status" value="1"/>
</dbReference>
<comment type="function">
    <text evidence="7">Catalyzes the ATP-dependent translocation of sphingoid long-chain bases (LCBs) from the cytoplasmic site toward the extracytoplasmic side of the membrane (flip-flop). Involved in the establishment of the functional lipid asymmetry of the plasma membrane. Regulates intracellular levels of LCBs, sphingolipid precursors that are growth inhibitory at increased levels.</text>
</comment>
<dbReference type="Pfam" id="PF04479">
    <property type="entry name" value="RTA1"/>
    <property type="match status" value="1"/>
</dbReference>
<keyword evidence="3 9" id="KW-0812">Transmembrane</keyword>
<feature type="transmembrane region" description="Helical" evidence="9">
    <location>
        <begin position="172"/>
        <end position="196"/>
    </location>
</feature>
<keyword evidence="4 9" id="KW-1133">Transmembrane helix</keyword>
<evidence type="ECO:0000256" key="3">
    <source>
        <dbReference type="ARBA" id="ARBA00022692"/>
    </source>
</evidence>
<comment type="similarity">
    <text evidence="2">Belongs to the lipid-translocating exporter (LTE) (TC 9.A.26.1) family.</text>
</comment>
<dbReference type="EMBL" id="OZ004257">
    <property type="protein sequence ID" value="CAK7908554.1"/>
    <property type="molecule type" value="Genomic_DNA"/>
</dbReference>
<gene>
    <name evidence="10" type="ORF">CAAN4_E10770</name>
</gene>
<evidence type="ECO:0000256" key="9">
    <source>
        <dbReference type="SAM" id="Phobius"/>
    </source>
</evidence>
<evidence type="ECO:0000256" key="4">
    <source>
        <dbReference type="ARBA" id="ARBA00022989"/>
    </source>
</evidence>
<evidence type="ECO:0000256" key="1">
    <source>
        <dbReference type="ARBA" id="ARBA00004651"/>
    </source>
</evidence>
<keyword evidence="6 9" id="KW-0472">Membrane</keyword>
<accession>A0ABP0EFW2</accession>
<feature type="transmembrane region" description="Helical" evidence="9">
    <location>
        <begin position="332"/>
        <end position="353"/>
    </location>
</feature>
<sequence length="430" mass="47866">MSSSFVFSSWVPTTIPTSTVLSSINPTHSVGLISTLTSATADMATATKLASLMHISQDIRGAQASLDIIMAQQVLATATVASVQSQATQAIFNATLNLKALEWDENAYGTDLSMAANVIFTVLFGIVFLVQTGLLTWSRFFYFGGCLFCGAGLEFAGYLTRSLAVNDTSDSDYFLCQIITLTIAPAFIMAGIYYLLAKLIVVHGHGRTFSMLKPIWYSYIFVICDVLSLVIQAIGGGMAAVAVIDFEDTDSGTHVMVAGIAFQVVSMTLFLFFWFDFLHRIYFKVNPNVSFTFHNVIALVNNGKRADDIRAQCEPYFDQNHAHLRHGKFFKWFPHVVTGSVLFIYIRCIYRVVELAQGWTGYLITHEVYVMTLDAMMVFFTCALLSIIHPVLFLGRDENLKLRISKKDIEADKSPDYEEGRSNEKENPFQ</sequence>
<feature type="transmembrane region" description="Helical" evidence="9">
    <location>
        <begin position="140"/>
        <end position="160"/>
    </location>
</feature>
<keyword evidence="5" id="KW-0445">Lipid transport</keyword>
<feature type="transmembrane region" description="Helical" evidence="9">
    <location>
        <begin position="114"/>
        <end position="135"/>
    </location>
</feature>
<keyword evidence="11" id="KW-1185">Reference proteome</keyword>
<dbReference type="PANTHER" id="PTHR31465:SF9">
    <property type="entry name" value="SPHINGOID LONG-CHAIN BASE TRANSPORTER RSB1"/>
    <property type="match status" value="1"/>
</dbReference>
<comment type="subcellular location">
    <subcellularLocation>
        <location evidence="1">Cell membrane</location>
        <topology evidence="1">Multi-pass membrane protein</topology>
    </subcellularLocation>
</comment>
<dbReference type="InterPro" id="IPR007568">
    <property type="entry name" value="RTA1"/>
</dbReference>
<evidence type="ECO:0000256" key="2">
    <source>
        <dbReference type="ARBA" id="ARBA00009969"/>
    </source>
</evidence>
<feature type="transmembrane region" description="Helical" evidence="9">
    <location>
        <begin position="216"/>
        <end position="244"/>
    </location>
</feature>
<dbReference type="Proteomes" id="UP001497600">
    <property type="component" value="Chromosome E"/>
</dbReference>
<evidence type="ECO:0000256" key="5">
    <source>
        <dbReference type="ARBA" id="ARBA00023055"/>
    </source>
</evidence>
<protein>
    <recommendedName>
        <fullName evidence="8">Sphingoid long-chain base transporter RSB1</fullName>
    </recommendedName>
</protein>
<evidence type="ECO:0000256" key="8">
    <source>
        <dbReference type="ARBA" id="ARBA00041117"/>
    </source>
</evidence>
<proteinExistence type="inferred from homology"/>
<reference evidence="10 11" key="1">
    <citation type="submission" date="2024-01" db="EMBL/GenBank/DDBJ databases">
        <authorList>
            <consortium name="Genoscope - CEA"/>
            <person name="William W."/>
        </authorList>
    </citation>
    <scope>NUCLEOTIDE SEQUENCE [LARGE SCALE GENOMIC DNA]</scope>
    <source>
        <strain evidence="10 11">29B2s-10</strain>
    </source>
</reference>
<organism evidence="10 11">
    <name type="scientific">[Candida] anglica</name>
    <dbReference type="NCBI Taxonomy" id="148631"/>
    <lineage>
        <taxon>Eukaryota</taxon>
        <taxon>Fungi</taxon>
        <taxon>Dikarya</taxon>
        <taxon>Ascomycota</taxon>
        <taxon>Saccharomycotina</taxon>
        <taxon>Pichiomycetes</taxon>
        <taxon>Debaryomycetaceae</taxon>
        <taxon>Kurtzmaniella</taxon>
    </lineage>
</organism>
<evidence type="ECO:0000313" key="10">
    <source>
        <dbReference type="EMBL" id="CAK7908554.1"/>
    </source>
</evidence>